<keyword evidence="1" id="KW-1133">Transmembrane helix</keyword>
<accession>A0A4D6E1E3</accession>
<organism evidence="2 3">
    <name type="scientific">Streptomyces phage Circinus</name>
    <dbReference type="NCBI Taxonomy" id="2562189"/>
    <lineage>
        <taxon>Viruses</taxon>
        <taxon>Duplodnaviria</taxon>
        <taxon>Heunggongvirae</taxon>
        <taxon>Uroviricota</taxon>
        <taxon>Caudoviricetes</taxon>
        <taxon>Stanwilliamsviridae</taxon>
        <taxon>Loccivirinae</taxon>
        <taxon>Wilnyevirus</taxon>
        <taxon>Wilnyevirus billnye</taxon>
    </lineage>
</organism>
<evidence type="ECO:0000313" key="3">
    <source>
        <dbReference type="Proteomes" id="UP000297201"/>
    </source>
</evidence>
<dbReference type="EMBL" id="MK620896">
    <property type="protein sequence ID" value="QBZ72460.1"/>
    <property type="molecule type" value="Genomic_DNA"/>
</dbReference>
<sequence length="57" mass="6153">MKLALAFLGYFLMVLWFSIGLTNMASGEPGWLVAINFGTACIWGVTGTLWAVQAANE</sequence>
<keyword evidence="1" id="KW-0812">Transmembrane</keyword>
<gene>
    <name evidence="2" type="primary">206</name>
    <name evidence="2" type="ORF">SEA_CIRCINUS_206</name>
</gene>
<keyword evidence="1" id="KW-0472">Membrane</keyword>
<reference evidence="2 3" key="1">
    <citation type="submission" date="2019-03" db="EMBL/GenBank/DDBJ databases">
        <authorList>
            <person name="Kwan A."/>
            <person name="Miller C."/>
            <person name="Herrmann A."/>
            <person name="Tang B.L."/>
            <person name="Shaffer C.D."/>
            <person name="Weston-Hafer K.A."/>
            <person name="Russell D.A."/>
            <person name="Pope W.H."/>
            <person name="Jacobs-Sera D."/>
            <person name="Hendrix R.W."/>
            <person name="Hatfull G.F."/>
        </authorList>
    </citation>
    <scope>NUCLEOTIDE SEQUENCE [LARGE SCALE GENOMIC DNA]</scope>
</reference>
<name>A0A4D6E1E3_9CAUD</name>
<evidence type="ECO:0000313" key="2">
    <source>
        <dbReference type="EMBL" id="QBZ72460.1"/>
    </source>
</evidence>
<feature type="transmembrane region" description="Helical" evidence="1">
    <location>
        <begin position="30"/>
        <end position="52"/>
    </location>
</feature>
<evidence type="ECO:0000256" key="1">
    <source>
        <dbReference type="SAM" id="Phobius"/>
    </source>
</evidence>
<dbReference type="Proteomes" id="UP000297201">
    <property type="component" value="Segment"/>
</dbReference>
<protein>
    <submittedName>
        <fullName evidence="2">Uncharacterized protein</fullName>
    </submittedName>
</protein>
<proteinExistence type="predicted"/>